<evidence type="ECO:0000256" key="1">
    <source>
        <dbReference type="ARBA" id="ARBA00006987"/>
    </source>
</evidence>
<dbReference type="Pfam" id="PF03401">
    <property type="entry name" value="TctC"/>
    <property type="match status" value="1"/>
</dbReference>
<evidence type="ECO:0000313" key="3">
    <source>
        <dbReference type="Proteomes" id="UP000322553"/>
    </source>
</evidence>
<dbReference type="EMBL" id="CP043420">
    <property type="protein sequence ID" value="QEL11828.1"/>
    <property type="molecule type" value="Genomic_DNA"/>
</dbReference>
<dbReference type="CDD" id="cd07012">
    <property type="entry name" value="PBP2_Bug_TTT"/>
    <property type="match status" value="1"/>
</dbReference>
<dbReference type="InterPro" id="IPR042100">
    <property type="entry name" value="Bug_dom1"/>
</dbReference>
<dbReference type="KEGG" id="kuy:FY550_12230"/>
<dbReference type="AlphaFoldDB" id="A0A1S1NVS8"/>
<dbReference type="InterPro" id="IPR005064">
    <property type="entry name" value="BUG"/>
</dbReference>
<dbReference type="RefSeq" id="WP_070978869.1">
    <property type="nucleotide sequence ID" value="NZ_CP043420.1"/>
</dbReference>
<dbReference type="Gene3D" id="3.40.190.150">
    <property type="entry name" value="Bordetella uptake gene, domain 1"/>
    <property type="match status" value="1"/>
</dbReference>
<dbReference type="PANTHER" id="PTHR42928">
    <property type="entry name" value="TRICARBOXYLATE-BINDING PROTEIN"/>
    <property type="match status" value="1"/>
</dbReference>
<dbReference type="OrthoDB" id="9780943at2"/>
<sequence>MRPLLLSPLRGFGRALLLSCLALMTVVSTAHAAPDGKLECIAPAKPGGGWDFTCRSVARTLEQTQLIDGAMQTINIPGASGGVAFSHVRAKRQGDSHVLIAASTATTTRLAQRRYNGGSADQVRWVASLGADYGVIAVPADSPWHSLGDLFDAMKENPASVSFAGGDVAGGFDHLKVLMAARKAGIQKLRQIKYLAFDSGSVALTQLIGHHVDAFTGDLSETRGFLDSGDIRLLAIFSEDRLPGEFHDIPTAREQGIDVVAPNWRGFYLPGGVSDSDYQAWVTTLDQLYDTPAWQKVMENNGLQPFHKSGPALTDFVHQQISDIRSLSDELGLVR</sequence>
<protein>
    <submittedName>
        <fullName evidence="2">Tripartite tricarboxylate transporter substrate binding protein</fullName>
    </submittedName>
</protein>
<dbReference type="Gene3D" id="3.40.190.10">
    <property type="entry name" value="Periplasmic binding protein-like II"/>
    <property type="match status" value="1"/>
</dbReference>
<comment type="similarity">
    <text evidence="1">Belongs to the UPF0065 (bug) family.</text>
</comment>
<accession>A0A1S1NVS8</accession>
<dbReference type="PANTHER" id="PTHR42928:SF3">
    <property type="entry name" value="UPF0065 PROTEIN YFLP"/>
    <property type="match status" value="1"/>
</dbReference>
<dbReference type="SUPFAM" id="SSF53850">
    <property type="entry name" value="Periplasmic binding protein-like II"/>
    <property type="match status" value="1"/>
</dbReference>
<gene>
    <name evidence="2" type="ORF">FY550_12230</name>
</gene>
<keyword evidence="3" id="KW-1185">Reference proteome</keyword>
<evidence type="ECO:0000313" key="2">
    <source>
        <dbReference type="EMBL" id="QEL11828.1"/>
    </source>
</evidence>
<dbReference type="Proteomes" id="UP000322553">
    <property type="component" value="Chromosome"/>
</dbReference>
<dbReference type="STRING" id="657387.BH688_09440"/>
<proteinExistence type="inferred from homology"/>
<name>A0A1S1NVS8_9GAMM</name>
<dbReference type="PIRSF" id="PIRSF017082">
    <property type="entry name" value="YflP"/>
    <property type="match status" value="1"/>
</dbReference>
<reference evidence="2 3" key="1">
    <citation type="submission" date="2019-08" db="EMBL/GenBank/DDBJ databases">
        <title>Complete genome sequence of Kushneria sp. YCWA18, a halophilic phosphate-solubilizing bacterium isolated from Daqiao saltern in China.</title>
        <authorList>
            <person name="Du G.-X."/>
            <person name="Qu L.-Y."/>
        </authorList>
    </citation>
    <scope>NUCLEOTIDE SEQUENCE [LARGE SCALE GENOMIC DNA]</scope>
    <source>
        <strain evidence="2 3">YCWA18</strain>
    </source>
</reference>
<organism evidence="2 3">
    <name type="scientific">Kushneria phosphatilytica</name>
    <dbReference type="NCBI Taxonomy" id="657387"/>
    <lineage>
        <taxon>Bacteria</taxon>
        <taxon>Pseudomonadati</taxon>
        <taxon>Pseudomonadota</taxon>
        <taxon>Gammaproteobacteria</taxon>
        <taxon>Oceanospirillales</taxon>
        <taxon>Halomonadaceae</taxon>
        <taxon>Kushneria</taxon>
    </lineage>
</organism>